<dbReference type="Proteomes" id="UP000694428">
    <property type="component" value="Unplaced"/>
</dbReference>
<accession>A0A8C9FW25</accession>
<keyword evidence="2" id="KW-1185">Reference proteome</keyword>
<name>A0A8C9FW25_PAVCR</name>
<organism evidence="1 2">
    <name type="scientific">Pavo cristatus</name>
    <name type="common">Indian peafowl</name>
    <name type="synonym">Blue peafowl</name>
    <dbReference type="NCBI Taxonomy" id="9049"/>
    <lineage>
        <taxon>Eukaryota</taxon>
        <taxon>Metazoa</taxon>
        <taxon>Chordata</taxon>
        <taxon>Craniata</taxon>
        <taxon>Vertebrata</taxon>
        <taxon>Euteleostomi</taxon>
        <taxon>Archelosauria</taxon>
        <taxon>Archosauria</taxon>
        <taxon>Dinosauria</taxon>
        <taxon>Saurischia</taxon>
        <taxon>Theropoda</taxon>
        <taxon>Coelurosauria</taxon>
        <taxon>Aves</taxon>
        <taxon>Neognathae</taxon>
        <taxon>Galloanserae</taxon>
        <taxon>Galliformes</taxon>
        <taxon>Phasianidae</taxon>
        <taxon>Phasianinae</taxon>
        <taxon>Pavo</taxon>
    </lineage>
</organism>
<sequence length="50" mass="5968">MFIQVCLYFYCKCLWRCLKFVVRKLTGRCELQRICYNTKPGAARTMKIGN</sequence>
<evidence type="ECO:0000313" key="2">
    <source>
        <dbReference type="Proteomes" id="UP000694428"/>
    </source>
</evidence>
<evidence type="ECO:0000313" key="1">
    <source>
        <dbReference type="Ensembl" id="ENSPSTP00000021170.1"/>
    </source>
</evidence>
<reference evidence="1" key="1">
    <citation type="submission" date="2025-08" db="UniProtKB">
        <authorList>
            <consortium name="Ensembl"/>
        </authorList>
    </citation>
    <scope>IDENTIFICATION</scope>
</reference>
<proteinExistence type="predicted"/>
<dbReference type="AlphaFoldDB" id="A0A8C9FW25"/>
<reference evidence="1" key="2">
    <citation type="submission" date="2025-09" db="UniProtKB">
        <authorList>
            <consortium name="Ensembl"/>
        </authorList>
    </citation>
    <scope>IDENTIFICATION</scope>
</reference>
<dbReference type="Ensembl" id="ENSPSTT00000022211.1">
    <property type="protein sequence ID" value="ENSPSTP00000021170.1"/>
    <property type="gene ID" value="ENSPSTG00000015412.1"/>
</dbReference>
<protein>
    <submittedName>
        <fullName evidence="1">Uncharacterized protein</fullName>
    </submittedName>
</protein>